<dbReference type="VEuPathDB" id="FungiDB:FUN_018397"/>
<dbReference type="VEuPathDB" id="FungiDB:RhiirFUN_022785"/>
<accession>A0A2N0PM55</accession>
<dbReference type="Proteomes" id="UP000232722">
    <property type="component" value="Unassembled WGS sequence"/>
</dbReference>
<dbReference type="VEuPathDB" id="FungiDB:RhiirA1_456891"/>
<evidence type="ECO:0000313" key="1">
    <source>
        <dbReference type="EMBL" id="PKC07888.1"/>
    </source>
</evidence>
<name>A0A2N0PM55_9GLOM</name>
<proteinExistence type="predicted"/>
<dbReference type="AlphaFoldDB" id="A0A2N0PM55"/>
<reference evidence="1 2" key="1">
    <citation type="submission" date="2016-04" db="EMBL/GenBank/DDBJ databases">
        <title>Genome analyses suggest a sexual origin of heterokaryosis in a supposedly ancient asexual fungus.</title>
        <authorList>
            <person name="Ropars J."/>
            <person name="Sedzielewska K."/>
            <person name="Noel J."/>
            <person name="Charron P."/>
            <person name="Farinelli L."/>
            <person name="Marton T."/>
            <person name="Kruger M."/>
            <person name="Pelin A."/>
            <person name="Brachmann A."/>
            <person name="Corradi N."/>
        </authorList>
    </citation>
    <scope>NUCLEOTIDE SEQUENCE [LARGE SCALE GENOMIC DNA]</scope>
    <source>
        <strain evidence="1 2">A5</strain>
    </source>
</reference>
<reference evidence="1 2" key="2">
    <citation type="submission" date="2017-09" db="EMBL/GenBank/DDBJ databases">
        <title>Extensive intraspecific genome diversity in a model arbuscular mycorrhizal fungus.</title>
        <authorList>
            <person name="Chen E.C."/>
            <person name="Morin E."/>
            <person name="Beaudet D."/>
            <person name="Noel J."/>
            <person name="Ndikumana S."/>
            <person name="Charron P."/>
            <person name="St-Onge C."/>
            <person name="Giorgi J."/>
            <person name="Grigoriev I.V."/>
            <person name="Roux C."/>
            <person name="Martin F.M."/>
            <person name="Corradi N."/>
        </authorList>
    </citation>
    <scope>NUCLEOTIDE SEQUENCE [LARGE SCALE GENOMIC DNA]</scope>
    <source>
        <strain evidence="1 2">A5</strain>
    </source>
</reference>
<sequence length="975" mass="113147">MLLNVPRQSSFVRKDAKFYRNQLTHVLTKQGRKEKQNIKKVHSNRLGMSYTVTINKYNRGMGQQNRDLRLEMESGPHQKKDNYATKELKKGAGNLPEYHCKSGEIEVFETSPTKAVEIVYKDIFKSFTQYSGHAIMGWNNENILEILKNDIEFFPVICTVGKYKIFLYTIGYSLNKGWMYAGSGYEASIIHVFDKKQGILVSKIENKDCIVEIYQDSQLKKRVIGASPDDVWRKTGLIQNYNGTQLFGLDNSIIQQLIKKHRVPTCKLQDLQDQSIMQILFDYHLKRRTLANINWHQFFISWAESNVTIIDLKSNLKPLYPHNYKFDEREFRVWKAMLHATGCTNITPWTHDESEIEMWTKSPDPTTERETLADLFKIGLLTSIPIHMPNATRTFWTCFEQALSNNKRTYDGKCQILSIIAEDFTYDELQNNLGVGRHTISKARKHGRINGYGAPVLIKPIIHQKRFTSEMLDQFEQFFTNKVIVNMSSYKTDTSTGQPVLYLQDHKKALWERFSEQYPNGMRRTSFMTKLKGGHFVYQENLGGLCSTCNENGYLVFGDINTLIAAHITDESTRKHLLEKSQNLRRYIRHQYRKSLTITTDGMALHDTCISHCIRHAFEDCNIDHPNTCSNCENLFSFFEQLKEQLGPEFNDTLVNYQEKLISWMGHHARKTYLNIHVRTNLEELDADGAVLIVDYKMKILPTSSRETKKDFFGKRGWSLHSVLVYTKDIEKNCLNIRVFDHWSDDTRQDAWFTASSIHTVLENLEPKPKWISILSDNGMHYHCTELMLIIGHLKEWYDVIPRQWLFLEAGEAKTAIDSHHAQIVQAIKRYIKLGFEVENGEDIENAIRDIAGTHVANLNPDRNTDKEKLGTITGISNFQEWTWPQEDEKNGYIYARALAGIGNWKEYSPDKIEKVMKKRKFQRPDPSYTQHTEPSKLWTMPIVDKPVCINIPYNSDIIAYSVLISIILSGYNDS</sequence>
<organism evidence="1 2">
    <name type="scientific">Rhizophagus irregularis</name>
    <dbReference type="NCBI Taxonomy" id="588596"/>
    <lineage>
        <taxon>Eukaryota</taxon>
        <taxon>Fungi</taxon>
        <taxon>Fungi incertae sedis</taxon>
        <taxon>Mucoromycota</taxon>
        <taxon>Glomeromycotina</taxon>
        <taxon>Glomeromycetes</taxon>
        <taxon>Glomerales</taxon>
        <taxon>Glomeraceae</taxon>
        <taxon>Rhizophagus</taxon>
    </lineage>
</organism>
<gene>
    <name evidence="1" type="ORF">RhiirA5_417635</name>
</gene>
<comment type="caution">
    <text evidence="1">The sequence shown here is derived from an EMBL/GenBank/DDBJ whole genome shotgun (WGS) entry which is preliminary data.</text>
</comment>
<dbReference type="VEuPathDB" id="FungiDB:RhiirA1_527932"/>
<evidence type="ECO:0000313" key="2">
    <source>
        <dbReference type="Proteomes" id="UP000232722"/>
    </source>
</evidence>
<protein>
    <submittedName>
        <fullName evidence="1">Uncharacterized protein</fullName>
    </submittedName>
</protein>
<dbReference type="EMBL" id="LLXJ01000596">
    <property type="protein sequence ID" value="PKC07888.1"/>
    <property type="molecule type" value="Genomic_DNA"/>
</dbReference>